<evidence type="ECO:0000313" key="30">
    <source>
        <dbReference type="Proteomes" id="UP000246464"/>
    </source>
</evidence>
<comment type="pathway">
    <text evidence="6">Glycan metabolism; heparan sulfate biosynthesis.</text>
</comment>
<evidence type="ECO:0000256" key="19">
    <source>
        <dbReference type="ARBA" id="ARBA00023136"/>
    </source>
</evidence>
<keyword evidence="20" id="KW-1015">Disulfide bond</keyword>
<evidence type="ECO:0000256" key="1">
    <source>
        <dbReference type="ARBA" id="ARBA00001936"/>
    </source>
</evidence>
<protein>
    <recommendedName>
        <fullName evidence="23">Xylosyltransferase 2</fullName>
        <ecNumber evidence="9">2.4.2.26</ecNumber>
    </recommendedName>
    <alternativeName>
        <fullName evidence="24">Xylosyltransferase II</fullName>
    </alternativeName>
</protein>
<keyword evidence="17" id="KW-1133">Transmembrane helix</keyword>
<organism evidence="29 30">
    <name type="scientific">Scophthalmus maximus</name>
    <name type="common">Turbot</name>
    <name type="synonym">Psetta maxima</name>
    <dbReference type="NCBI Taxonomy" id="52904"/>
    <lineage>
        <taxon>Eukaryota</taxon>
        <taxon>Metazoa</taxon>
        <taxon>Chordata</taxon>
        <taxon>Craniata</taxon>
        <taxon>Vertebrata</taxon>
        <taxon>Euteleostomi</taxon>
        <taxon>Actinopterygii</taxon>
        <taxon>Neopterygii</taxon>
        <taxon>Teleostei</taxon>
        <taxon>Neoteleostei</taxon>
        <taxon>Acanthomorphata</taxon>
        <taxon>Carangaria</taxon>
        <taxon>Pleuronectiformes</taxon>
        <taxon>Pleuronectoidei</taxon>
        <taxon>Scophthalmidae</taxon>
        <taxon>Scophthalmus</taxon>
    </lineage>
</organism>
<evidence type="ECO:0000256" key="8">
    <source>
        <dbReference type="ARBA" id="ARBA00011245"/>
    </source>
</evidence>
<evidence type="ECO:0000256" key="22">
    <source>
        <dbReference type="ARBA" id="ARBA00023211"/>
    </source>
</evidence>
<dbReference type="Pfam" id="PF12529">
    <property type="entry name" value="Xylo_C"/>
    <property type="match status" value="1"/>
</dbReference>
<evidence type="ECO:0000256" key="21">
    <source>
        <dbReference type="ARBA" id="ARBA00023180"/>
    </source>
</evidence>
<dbReference type="GO" id="GO:0005576">
    <property type="term" value="C:extracellular region"/>
    <property type="evidence" value="ECO:0007669"/>
    <property type="project" value="UniProtKB-SubCell"/>
</dbReference>
<keyword evidence="14" id="KW-0479">Metal-binding</keyword>
<evidence type="ECO:0000256" key="24">
    <source>
        <dbReference type="ARBA" id="ARBA00041721"/>
    </source>
</evidence>
<evidence type="ECO:0000256" key="9">
    <source>
        <dbReference type="ARBA" id="ARBA00011972"/>
    </source>
</evidence>
<comment type="cofactor">
    <cofactor evidence="1">
        <name>Mn(2+)</name>
        <dbReference type="ChEBI" id="CHEBI:29035"/>
    </cofactor>
</comment>
<evidence type="ECO:0000256" key="27">
    <source>
        <dbReference type="SAM" id="MobiDB-lite"/>
    </source>
</evidence>
<gene>
    <name evidence="29" type="ORF">SMAX5B_020947</name>
</gene>
<comment type="pathway">
    <text evidence="5">Glycan metabolism; chondroitin sulfate biosynthesis.</text>
</comment>
<feature type="compositionally biased region" description="Polar residues" evidence="27">
    <location>
        <begin position="134"/>
        <end position="144"/>
    </location>
</feature>
<dbReference type="Pfam" id="PF02485">
    <property type="entry name" value="Branch"/>
    <property type="match status" value="1"/>
</dbReference>
<evidence type="ECO:0000256" key="2">
    <source>
        <dbReference type="ARBA" id="ARBA00001946"/>
    </source>
</evidence>
<dbReference type="GO" id="GO:0000139">
    <property type="term" value="C:Golgi membrane"/>
    <property type="evidence" value="ECO:0007669"/>
    <property type="project" value="UniProtKB-SubCell"/>
</dbReference>
<dbReference type="PANTHER" id="PTHR46025:SF1">
    <property type="entry name" value="XYLOSYLTRANSFERASE 2"/>
    <property type="match status" value="1"/>
</dbReference>
<evidence type="ECO:0000256" key="15">
    <source>
        <dbReference type="ARBA" id="ARBA00022842"/>
    </source>
</evidence>
<dbReference type="STRING" id="52904.ENSSMAP00000015393"/>
<keyword evidence="30" id="KW-1185">Reference proteome</keyword>
<evidence type="ECO:0000256" key="26">
    <source>
        <dbReference type="ARBA" id="ARBA00047847"/>
    </source>
</evidence>
<keyword evidence="22" id="KW-0464">Manganese</keyword>
<comment type="function">
    <text evidence="25">Catalyzes the first step in the biosynthesis of chondroitin sulfate, heparan sulfate and dermatan sulfate proteoglycans, such as DCN. Transfers D-xylose from UDP-D-xylose to specific serine residues of the core protein.</text>
</comment>
<dbReference type="InterPro" id="IPR043538">
    <property type="entry name" value="XYLT"/>
</dbReference>
<dbReference type="GO" id="GO:0015012">
    <property type="term" value="P:heparan sulfate proteoglycan biosynthetic process"/>
    <property type="evidence" value="ECO:0007669"/>
    <property type="project" value="UniProtKB-UniPathway"/>
</dbReference>
<evidence type="ECO:0000256" key="12">
    <source>
        <dbReference type="ARBA" id="ARBA00022679"/>
    </source>
</evidence>
<dbReference type="UniPathway" id="UPA00756"/>
<dbReference type="UniPathway" id="UPA00755"/>
<evidence type="ECO:0000256" key="17">
    <source>
        <dbReference type="ARBA" id="ARBA00022989"/>
    </source>
</evidence>
<comment type="similarity">
    <text evidence="7">Belongs to the glycosyltransferase 14 family. XylT subfamily.</text>
</comment>
<dbReference type="PANTHER" id="PTHR46025">
    <property type="entry name" value="XYLOSYLTRANSFERASE OXT"/>
    <property type="match status" value="1"/>
</dbReference>
<keyword evidence="15" id="KW-0460">Magnesium</keyword>
<evidence type="ECO:0000256" key="7">
    <source>
        <dbReference type="ARBA" id="ARBA00010195"/>
    </source>
</evidence>
<keyword evidence="12 29" id="KW-0808">Transferase</keyword>
<feature type="compositionally biased region" description="Basic and acidic residues" evidence="27">
    <location>
        <begin position="42"/>
        <end position="66"/>
    </location>
</feature>
<evidence type="ECO:0000256" key="14">
    <source>
        <dbReference type="ARBA" id="ARBA00022723"/>
    </source>
</evidence>
<keyword evidence="11" id="KW-0328">Glycosyltransferase</keyword>
<evidence type="ECO:0000256" key="18">
    <source>
        <dbReference type="ARBA" id="ARBA00023034"/>
    </source>
</evidence>
<dbReference type="InterPro" id="IPR024448">
    <property type="entry name" value="XylT_C"/>
</dbReference>
<dbReference type="Proteomes" id="UP000246464">
    <property type="component" value="Chromosome 19"/>
</dbReference>
<sequence>MVASARVQKLLRRYKLAIAAALTILLIQGLVVWSLRSLEEGEAERKTRRSKLPDHNSQDPKRDPALWEKQNSLSGRNKGRWSTRLERTGGTAASALRRGPSRQGGKPNIRLKSPQERGMTGAGMDAVVPHDLSSSRNFSESRVNTDGAAKQPAAAIPGEPGSVDGAHQAPSSDFVPKCDIIGKDALSAIHRAGSQQCRQEIANIVCQHHAGQLMPKALPQFCRQIGVSNPVEAVGELYNSLSKVENPVRVAFVLMVHGRAVRQLKRLIKAIYHRDHYYYIHVDKRSGYLHREVLQIAQQFPNIRATPWRMVTIWGGASLLKAYLRSMQDLLSMLDWKWDFFINLSATDFPTRTNDELVAFLTHHRDKNFLKSHGRENARFIKKQGLDRLFHECDNHMWRLGERSIPEGLEVSGGSDWFALTRRFVEYVINSQDDLVAGLKQFYTYALLPAESFFHTVLGNSHMCDSLVDNNLRVTNWNRKLGCKCQYKHIVDWCGCSPNDFKPQDLIRIQQLTRPTYFARKFESTVNQEAIDILDTHLYGQYAPGTIAIKAYWESLFEQLDGIGSLSDVALTAFTSFFRLGLKSLATTQSKVEACRFEPVGNPLSVHLYFYDDRFQGYLVRQEAQAVGSKIRETLEVWAMPQASFVLEKNLKEFERLKNLEIGTEWDPKERIFRNFGGVIGPLDEPLAVQKWARGPNLTATIVWLDPALIVAASYDITVDVDAEYTQYKPPLQRPLRPGIWTVRVLKQWERVADVRFLVMPLTFKDKEPLRKEEDSWLHAGPPGNLYLDQSFQQLSSMLKLPPQEPAMREAQRNAQLVGQSLEQWVDSGVGSFWAMGDLCATQTSSCPALRPCSKTSWSSMSPDPKSELGPVKSDGRIRELQENLWGLDVVPNVDSELRGT</sequence>
<evidence type="ECO:0000256" key="10">
    <source>
        <dbReference type="ARBA" id="ARBA00022525"/>
    </source>
</evidence>
<evidence type="ECO:0000313" key="29">
    <source>
        <dbReference type="EMBL" id="AWP18718.1"/>
    </source>
</evidence>
<dbReference type="GO" id="GO:0050650">
    <property type="term" value="P:chondroitin sulfate proteoglycan biosynthetic process"/>
    <property type="evidence" value="ECO:0007669"/>
    <property type="project" value="TreeGrafter"/>
</dbReference>
<keyword evidence="10" id="KW-0964">Secreted</keyword>
<feature type="domain" description="Xylosyltransferase C-terminal" evidence="28">
    <location>
        <begin position="535"/>
        <end position="712"/>
    </location>
</feature>
<evidence type="ECO:0000256" key="13">
    <source>
        <dbReference type="ARBA" id="ARBA00022692"/>
    </source>
</evidence>
<evidence type="ECO:0000256" key="20">
    <source>
        <dbReference type="ARBA" id="ARBA00023157"/>
    </source>
</evidence>
<accession>A0A2U9CQ48</accession>
<reference evidence="29 30" key="1">
    <citation type="submission" date="2017-12" db="EMBL/GenBank/DDBJ databases">
        <title>Integrating genomic resources of turbot (Scophthalmus maximus) in depth evaluation of genetic and physical mapping variation across individuals.</title>
        <authorList>
            <person name="Martinez P."/>
        </authorList>
    </citation>
    <scope>NUCLEOTIDE SEQUENCE [LARGE SCALE GENOMIC DNA]</scope>
</reference>
<evidence type="ECO:0000256" key="3">
    <source>
        <dbReference type="ARBA" id="ARBA00004323"/>
    </source>
</evidence>
<evidence type="ECO:0000256" key="6">
    <source>
        <dbReference type="ARBA" id="ARBA00005093"/>
    </source>
</evidence>
<evidence type="ECO:0000256" key="23">
    <source>
        <dbReference type="ARBA" id="ARBA00039683"/>
    </source>
</evidence>
<dbReference type="EMBL" id="CP026261">
    <property type="protein sequence ID" value="AWP18718.1"/>
    <property type="molecule type" value="Genomic_DNA"/>
</dbReference>
<keyword evidence="18" id="KW-0333">Golgi apparatus</keyword>
<feature type="region of interest" description="Disordered" evidence="27">
    <location>
        <begin position="42"/>
        <end position="120"/>
    </location>
</feature>
<feature type="region of interest" description="Disordered" evidence="27">
    <location>
        <begin position="134"/>
        <end position="169"/>
    </location>
</feature>
<comment type="subcellular location">
    <subcellularLocation>
        <location evidence="3">Golgi apparatus membrane</location>
        <topology evidence="3">Single-pass type II membrane protein</topology>
    </subcellularLocation>
    <subcellularLocation>
        <location evidence="4">Secreted</location>
    </subcellularLocation>
</comment>
<comment type="cofactor">
    <cofactor evidence="2">
        <name>Mg(2+)</name>
        <dbReference type="ChEBI" id="CHEBI:18420"/>
    </cofactor>
</comment>
<proteinExistence type="inferred from homology"/>
<evidence type="ECO:0000256" key="4">
    <source>
        <dbReference type="ARBA" id="ARBA00004613"/>
    </source>
</evidence>
<dbReference type="EC" id="2.4.2.26" evidence="9"/>
<feature type="region of interest" description="Disordered" evidence="27">
    <location>
        <begin position="852"/>
        <end position="874"/>
    </location>
</feature>
<name>A0A2U9CQ48_SCOMX</name>
<dbReference type="GO" id="GO:0046872">
    <property type="term" value="F:metal ion binding"/>
    <property type="evidence" value="ECO:0007669"/>
    <property type="project" value="UniProtKB-KW"/>
</dbReference>
<evidence type="ECO:0000256" key="11">
    <source>
        <dbReference type="ARBA" id="ARBA00022676"/>
    </source>
</evidence>
<evidence type="ECO:0000256" key="5">
    <source>
        <dbReference type="ARBA" id="ARBA00004840"/>
    </source>
</evidence>
<keyword evidence="13" id="KW-0812">Transmembrane</keyword>
<dbReference type="InterPro" id="IPR003406">
    <property type="entry name" value="Glyco_trans_14"/>
</dbReference>
<keyword evidence="16" id="KW-0735">Signal-anchor</keyword>
<dbReference type="GO" id="GO:0030158">
    <property type="term" value="F:protein xylosyltransferase activity"/>
    <property type="evidence" value="ECO:0007669"/>
    <property type="project" value="UniProtKB-EC"/>
</dbReference>
<keyword evidence="21" id="KW-0325">Glycoprotein</keyword>
<evidence type="ECO:0000256" key="25">
    <source>
        <dbReference type="ARBA" id="ARBA00045793"/>
    </source>
</evidence>
<dbReference type="AlphaFoldDB" id="A0A2U9CQ48"/>
<evidence type="ECO:0000256" key="16">
    <source>
        <dbReference type="ARBA" id="ARBA00022968"/>
    </source>
</evidence>
<evidence type="ECO:0000259" key="28">
    <source>
        <dbReference type="Pfam" id="PF12529"/>
    </source>
</evidence>
<keyword evidence="19" id="KW-0472">Membrane</keyword>
<comment type="subunit">
    <text evidence="8">Monomer.</text>
</comment>
<comment type="catalytic activity">
    <reaction evidence="26">
        <text>UDP-alpha-D-xylose + L-seryl-[protein] = 3-O-(beta-D-xylosyl)-L-seryl-[protein] + UDP + H(+)</text>
        <dbReference type="Rhea" id="RHEA:50192"/>
        <dbReference type="Rhea" id="RHEA-COMP:9863"/>
        <dbReference type="Rhea" id="RHEA-COMP:12567"/>
        <dbReference type="ChEBI" id="CHEBI:15378"/>
        <dbReference type="ChEBI" id="CHEBI:29999"/>
        <dbReference type="ChEBI" id="CHEBI:57632"/>
        <dbReference type="ChEBI" id="CHEBI:58223"/>
        <dbReference type="ChEBI" id="CHEBI:132085"/>
        <dbReference type="EC" id="2.4.2.26"/>
    </reaction>
</comment>